<evidence type="ECO:0000256" key="4">
    <source>
        <dbReference type="ARBA" id="ARBA00022475"/>
    </source>
</evidence>
<feature type="transmembrane region" description="Helical" evidence="11">
    <location>
        <begin position="463"/>
        <end position="485"/>
    </location>
</feature>
<evidence type="ECO:0000256" key="6">
    <source>
        <dbReference type="ARBA" id="ARBA00022989"/>
    </source>
</evidence>
<dbReference type="AlphaFoldDB" id="A0A940YCA7"/>
<dbReference type="PANTHER" id="PTHR30046:SF0">
    <property type="entry name" value="FLAGELLAR M-RING PROTEIN"/>
    <property type="match status" value="1"/>
</dbReference>
<organism evidence="14 15">
    <name type="scientific">Ideonella alba</name>
    <dbReference type="NCBI Taxonomy" id="2824118"/>
    <lineage>
        <taxon>Bacteria</taxon>
        <taxon>Pseudomonadati</taxon>
        <taxon>Pseudomonadota</taxon>
        <taxon>Betaproteobacteria</taxon>
        <taxon>Burkholderiales</taxon>
        <taxon>Sphaerotilaceae</taxon>
        <taxon>Ideonella</taxon>
    </lineage>
</organism>
<keyword evidence="14" id="KW-0966">Cell projection</keyword>
<dbReference type="PANTHER" id="PTHR30046">
    <property type="entry name" value="FLAGELLAR M-RING PROTEIN"/>
    <property type="match status" value="1"/>
</dbReference>
<dbReference type="InterPro" id="IPR043427">
    <property type="entry name" value="YscJ/FliF"/>
</dbReference>
<feature type="domain" description="Flagellar M-ring N-terminal" evidence="12">
    <location>
        <begin position="53"/>
        <end position="227"/>
    </location>
</feature>
<name>A0A940YCA7_9BURK</name>
<dbReference type="GO" id="GO:0009431">
    <property type="term" value="C:bacterial-type flagellum basal body, MS ring"/>
    <property type="evidence" value="ECO:0007669"/>
    <property type="project" value="InterPro"/>
</dbReference>
<dbReference type="GO" id="GO:0005886">
    <property type="term" value="C:plasma membrane"/>
    <property type="evidence" value="ECO:0007669"/>
    <property type="project" value="UniProtKB-SubCell"/>
</dbReference>
<evidence type="ECO:0000256" key="3">
    <source>
        <dbReference type="ARBA" id="ARBA00007971"/>
    </source>
</evidence>
<dbReference type="GO" id="GO:0003774">
    <property type="term" value="F:cytoskeletal motor activity"/>
    <property type="evidence" value="ECO:0007669"/>
    <property type="project" value="InterPro"/>
</dbReference>
<comment type="caution">
    <text evidence="14">The sequence shown here is derived from an EMBL/GenBank/DDBJ whole genome shotgun (WGS) entry which is preliminary data.</text>
</comment>
<dbReference type="EMBL" id="JAGQDD010000002">
    <property type="protein sequence ID" value="MBQ0929735.1"/>
    <property type="molecule type" value="Genomic_DNA"/>
</dbReference>
<evidence type="ECO:0000259" key="13">
    <source>
        <dbReference type="Pfam" id="PF08345"/>
    </source>
</evidence>
<dbReference type="InterPro" id="IPR000067">
    <property type="entry name" value="FlgMring_FliF"/>
</dbReference>
<evidence type="ECO:0000256" key="11">
    <source>
        <dbReference type="SAM" id="Phobius"/>
    </source>
</evidence>
<dbReference type="PRINTS" id="PR01009">
    <property type="entry name" value="FLGMRINGFLIF"/>
</dbReference>
<keyword evidence="6 11" id="KW-1133">Transmembrane helix</keyword>
<dbReference type="Proteomes" id="UP000676246">
    <property type="component" value="Unassembled WGS sequence"/>
</dbReference>
<accession>A0A940YCA7</accession>
<dbReference type="InterPro" id="IPR013556">
    <property type="entry name" value="Flag_M-ring_C"/>
</dbReference>
<feature type="compositionally biased region" description="Basic and acidic residues" evidence="10">
    <location>
        <begin position="353"/>
        <end position="364"/>
    </location>
</feature>
<dbReference type="Pfam" id="PF01514">
    <property type="entry name" value="YscJ_FliF"/>
    <property type="match status" value="1"/>
</dbReference>
<evidence type="ECO:0000256" key="2">
    <source>
        <dbReference type="ARBA" id="ARBA00004651"/>
    </source>
</evidence>
<dbReference type="RefSeq" id="WP_210851985.1">
    <property type="nucleotide sequence ID" value="NZ_JAGQDD010000002.1"/>
</dbReference>
<protein>
    <recommendedName>
        <fullName evidence="9">Flagellar M-ring protein</fullName>
    </recommendedName>
</protein>
<keyword evidence="14" id="KW-0969">Cilium</keyword>
<sequence length="569" mass="60543">MDAVVESPTPLVPAQPPGLMARLAGLPQATKIKLGVGLAGLLATVVAMALWASQGDWKVLYANLPDKEAGAIIAQLSQMKVPYRHTEGGAAIMVPADRVYDLKMTLAAAGLPKASVPGNELLDNARFGQTDRQERMNMQRALEGELVRTITRLDGVQEARVHLALPNQNGFFREQQKASASVMLTLHPGRSLDRAQAAAIVHLVSSSVPELNPKAVSVLDQTGTLLSGPDEAARNLNEQELQYQRQIETTYLKRVQEILEPVLGRDNMRATVTAEIDFTQTEATQEQYRPNQGDQPAAVRSQQTLESTQPGTPVPTGVPGAATNQPPTPATAPVNGASAPLQANQSGQAGGGSRREAVTNYEVDKTTRVTRAPVGSVKRLNAAVVVNYRLPTPDPKAKSKTEPKPEALPQDEIDKITALVQEAVGYSKDRGDSIKVISAPFRADDTPKPDELPLWKQPWVLDLLRAGAVPAALAIVALGLIFGAIRPAIQAARPPVPDEAQATEATAVAQLDAVVDDGLALPGAAEGALPALESPQENAKLEAARRLARENPQAVANIMREWVTGEAVA</sequence>
<comment type="function">
    <text evidence="9">The M ring may be actively involved in energy transduction.</text>
</comment>
<gene>
    <name evidence="14" type="primary">fliF</name>
    <name evidence="14" type="ORF">KAK03_04485</name>
</gene>
<reference evidence="14 15" key="1">
    <citation type="submission" date="2021-04" db="EMBL/GenBank/DDBJ databases">
        <title>The genome sequence of Ideonella sp. 3Y2.</title>
        <authorList>
            <person name="Liu Y."/>
        </authorList>
    </citation>
    <scope>NUCLEOTIDE SEQUENCE [LARGE SCALE GENOMIC DNA]</scope>
    <source>
        <strain evidence="14 15">3Y2</strain>
    </source>
</reference>
<keyword evidence="4" id="KW-1003">Cell membrane</keyword>
<proteinExistence type="inferred from homology"/>
<keyword evidence="5 11" id="KW-0812">Transmembrane</keyword>
<dbReference type="PIRSF" id="PIRSF004862">
    <property type="entry name" value="FliF"/>
    <property type="match status" value="1"/>
</dbReference>
<feature type="compositionally biased region" description="Polar residues" evidence="10">
    <location>
        <begin position="281"/>
        <end position="309"/>
    </location>
</feature>
<evidence type="ECO:0000256" key="7">
    <source>
        <dbReference type="ARBA" id="ARBA00023136"/>
    </source>
</evidence>
<evidence type="ECO:0000313" key="15">
    <source>
        <dbReference type="Proteomes" id="UP000676246"/>
    </source>
</evidence>
<comment type="similarity">
    <text evidence="3 9">Belongs to the FliF family.</text>
</comment>
<feature type="compositionally biased region" description="Low complexity" evidence="10">
    <location>
        <begin position="310"/>
        <end position="325"/>
    </location>
</feature>
<evidence type="ECO:0000256" key="10">
    <source>
        <dbReference type="SAM" id="MobiDB-lite"/>
    </source>
</evidence>
<keyword evidence="15" id="KW-1185">Reference proteome</keyword>
<evidence type="ECO:0000313" key="14">
    <source>
        <dbReference type="EMBL" id="MBQ0929735.1"/>
    </source>
</evidence>
<comment type="subcellular location">
    <subcellularLocation>
        <location evidence="1 9">Bacterial flagellum basal body</location>
    </subcellularLocation>
    <subcellularLocation>
        <location evidence="2">Cell membrane</location>
        <topology evidence="2">Multi-pass membrane protein</topology>
    </subcellularLocation>
</comment>
<keyword evidence="7 11" id="KW-0472">Membrane</keyword>
<feature type="domain" description="Flagellar M-ring C-terminal" evidence="13">
    <location>
        <begin position="259"/>
        <end position="441"/>
    </location>
</feature>
<feature type="region of interest" description="Disordered" evidence="10">
    <location>
        <begin position="281"/>
        <end position="364"/>
    </location>
</feature>
<evidence type="ECO:0000256" key="1">
    <source>
        <dbReference type="ARBA" id="ARBA00004117"/>
    </source>
</evidence>
<evidence type="ECO:0000256" key="9">
    <source>
        <dbReference type="PIRNR" id="PIRNR004862"/>
    </source>
</evidence>
<dbReference type="InterPro" id="IPR045851">
    <property type="entry name" value="AMP-bd_C_sf"/>
</dbReference>
<dbReference type="Pfam" id="PF08345">
    <property type="entry name" value="YscJ_FliF_C"/>
    <property type="match status" value="1"/>
</dbReference>
<dbReference type="NCBIfam" id="TIGR00206">
    <property type="entry name" value="fliF"/>
    <property type="match status" value="1"/>
</dbReference>
<keyword evidence="8 9" id="KW-0975">Bacterial flagellum</keyword>
<dbReference type="Gene3D" id="3.30.300.30">
    <property type="match status" value="1"/>
</dbReference>
<evidence type="ECO:0000256" key="5">
    <source>
        <dbReference type="ARBA" id="ARBA00022692"/>
    </source>
</evidence>
<keyword evidence="14" id="KW-0282">Flagellum</keyword>
<dbReference type="InterPro" id="IPR006182">
    <property type="entry name" value="FliF_N_dom"/>
</dbReference>
<evidence type="ECO:0000256" key="8">
    <source>
        <dbReference type="ARBA" id="ARBA00023143"/>
    </source>
</evidence>
<evidence type="ECO:0000259" key="12">
    <source>
        <dbReference type="Pfam" id="PF01514"/>
    </source>
</evidence>
<dbReference type="GO" id="GO:0071973">
    <property type="term" value="P:bacterial-type flagellum-dependent cell motility"/>
    <property type="evidence" value="ECO:0007669"/>
    <property type="project" value="InterPro"/>
</dbReference>